<evidence type="ECO:0000259" key="1">
    <source>
        <dbReference type="PROSITE" id="PS50883"/>
    </source>
</evidence>
<dbReference type="AlphaFoldDB" id="A0A1G7S8X4"/>
<proteinExistence type="predicted"/>
<dbReference type="STRING" id="1082479.SAMN05216241_106162"/>
<dbReference type="Proteomes" id="UP000199415">
    <property type="component" value="Unassembled WGS sequence"/>
</dbReference>
<dbReference type="RefSeq" id="WP_090020217.1">
    <property type="nucleotide sequence ID" value="NZ_FNCE01000006.1"/>
</dbReference>
<organism evidence="2 3">
    <name type="scientific">Limimonas halophila</name>
    <dbReference type="NCBI Taxonomy" id="1082479"/>
    <lineage>
        <taxon>Bacteria</taxon>
        <taxon>Pseudomonadati</taxon>
        <taxon>Pseudomonadota</taxon>
        <taxon>Alphaproteobacteria</taxon>
        <taxon>Rhodospirillales</taxon>
        <taxon>Rhodovibrionaceae</taxon>
        <taxon>Limimonas</taxon>
    </lineage>
</organism>
<gene>
    <name evidence="2" type="ORF">SAMN05216241_106162</name>
</gene>
<dbReference type="EMBL" id="FNCE01000006">
    <property type="protein sequence ID" value="SDG19394.1"/>
    <property type="molecule type" value="Genomic_DNA"/>
</dbReference>
<evidence type="ECO:0000313" key="2">
    <source>
        <dbReference type="EMBL" id="SDG19394.1"/>
    </source>
</evidence>
<reference evidence="2 3" key="1">
    <citation type="submission" date="2016-10" db="EMBL/GenBank/DDBJ databases">
        <authorList>
            <person name="de Groot N.N."/>
        </authorList>
    </citation>
    <scope>NUCLEOTIDE SEQUENCE [LARGE SCALE GENOMIC DNA]</scope>
    <source>
        <strain evidence="2 3">DSM 25584</strain>
    </source>
</reference>
<keyword evidence="3" id="KW-1185">Reference proteome</keyword>
<dbReference type="InterPro" id="IPR001633">
    <property type="entry name" value="EAL_dom"/>
</dbReference>
<dbReference type="SUPFAM" id="SSF141868">
    <property type="entry name" value="EAL domain-like"/>
    <property type="match status" value="1"/>
</dbReference>
<feature type="domain" description="EAL" evidence="1">
    <location>
        <begin position="138"/>
        <end position="369"/>
    </location>
</feature>
<dbReference type="Pfam" id="PF00563">
    <property type="entry name" value="EAL"/>
    <property type="match status" value="1"/>
</dbReference>
<dbReference type="PROSITE" id="PS50883">
    <property type="entry name" value="EAL"/>
    <property type="match status" value="1"/>
</dbReference>
<name>A0A1G7S8X4_9PROT</name>
<dbReference type="InterPro" id="IPR035919">
    <property type="entry name" value="EAL_sf"/>
</dbReference>
<accession>A0A1G7S8X4</accession>
<sequence length="369" mass="40385">MTSDAARLLDWAREAVSTATPRWVEVLDLSQLPHADETGFQRALVDILREHVAGTMEESFRLPGHRLVVVSSPGAGQRLDATVSALGERLAEAHLGAITAQHYRLPQDSRAFLAFCREAADADHTAAPGSETDTAGRRLARLAEATRMLSRADISPFLHESPIVAVREATARVHAHELVPNLAEIERTIDVPITDDPWLTRHLEPILDGRILMHVLREPHGGVRRLNLDLTPETVESSAYQRFRAATEMREAESITFEIPYRTVIERPEAARTALDTVHHDRFRLALDRVPPDAAQTALESAGLCDMLKVDVRGERMLDDTVQQQVTEAVRAAGKLAVVADGVSTEAELAAARACGVPYVQGGAARQVS</sequence>
<evidence type="ECO:0000313" key="3">
    <source>
        <dbReference type="Proteomes" id="UP000199415"/>
    </source>
</evidence>
<dbReference type="OrthoDB" id="8431402at2"/>
<dbReference type="Gene3D" id="3.20.20.450">
    <property type="entry name" value="EAL domain"/>
    <property type="match status" value="1"/>
</dbReference>
<dbReference type="SMART" id="SM00052">
    <property type="entry name" value="EAL"/>
    <property type="match status" value="1"/>
</dbReference>
<protein>
    <submittedName>
        <fullName evidence="2">EAL domain, c-di-GMP-specific phosphodiesterase class I (Or its enzymatically inactive variant)</fullName>
    </submittedName>
</protein>